<evidence type="ECO:0000256" key="2">
    <source>
        <dbReference type="SAM" id="SignalP"/>
    </source>
</evidence>
<dbReference type="CDD" id="cd07012">
    <property type="entry name" value="PBP2_Bug_TTT"/>
    <property type="match status" value="1"/>
</dbReference>
<dbReference type="EMBL" id="JAPFQI010000012">
    <property type="protein sequence ID" value="MCW8086958.1"/>
    <property type="molecule type" value="Genomic_DNA"/>
</dbReference>
<dbReference type="InterPro" id="IPR005064">
    <property type="entry name" value="BUG"/>
</dbReference>
<dbReference type="PIRSF" id="PIRSF017082">
    <property type="entry name" value="YflP"/>
    <property type="match status" value="1"/>
</dbReference>
<dbReference type="PANTHER" id="PTHR42928:SF5">
    <property type="entry name" value="BLR1237 PROTEIN"/>
    <property type="match status" value="1"/>
</dbReference>
<proteinExistence type="inferred from homology"/>
<feature type="chain" id="PRO_5045996576" evidence="2">
    <location>
        <begin position="21"/>
        <end position="324"/>
    </location>
</feature>
<dbReference type="Pfam" id="PF03401">
    <property type="entry name" value="TctC"/>
    <property type="match status" value="1"/>
</dbReference>
<comment type="caution">
    <text evidence="3">The sequence shown here is derived from an EMBL/GenBank/DDBJ whole genome shotgun (WGS) entry which is preliminary data.</text>
</comment>
<evidence type="ECO:0000313" key="4">
    <source>
        <dbReference type="Proteomes" id="UP001526430"/>
    </source>
</evidence>
<dbReference type="RefSeq" id="WP_301591096.1">
    <property type="nucleotide sequence ID" value="NZ_JAPFQI010000012.1"/>
</dbReference>
<organism evidence="3 4">
    <name type="scientific">Sabulicella glaciei</name>
    <dbReference type="NCBI Taxonomy" id="2984948"/>
    <lineage>
        <taxon>Bacteria</taxon>
        <taxon>Pseudomonadati</taxon>
        <taxon>Pseudomonadota</taxon>
        <taxon>Alphaproteobacteria</taxon>
        <taxon>Acetobacterales</taxon>
        <taxon>Acetobacteraceae</taxon>
        <taxon>Sabulicella</taxon>
    </lineage>
</organism>
<dbReference type="Proteomes" id="UP001526430">
    <property type="component" value="Unassembled WGS sequence"/>
</dbReference>
<evidence type="ECO:0000256" key="1">
    <source>
        <dbReference type="ARBA" id="ARBA00006987"/>
    </source>
</evidence>
<dbReference type="Gene3D" id="3.40.190.10">
    <property type="entry name" value="Periplasmic binding protein-like II"/>
    <property type="match status" value="1"/>
</dbReference>
<accession>A0ABT3NXR3</accession>
<keyword evidence="2" id="KW-0732">Signal</keyword>
<dbReference type="SUPFAM" id="SSF53850">
    <property type="entry name" value="Periplasmic binding protein-like II"/>
    <property type="match status" value="1"/>
</dbReference>
<evidence type="ECO:0000313" key="3">
    <source>
        <dbReference type="EMBL" id="MCW8086958.1"/>
    </source>
</evidence>
<protein>
    <submittedName>
        <fullName evidence="3">Tripartite tricarboxylate transporter substrate binding protein</fullName>
    </submittedName>
</protein>
<name>A0ABT3NXR3_9PROT</name>
<dbReference type="PANTHER" id="PTHR42928">
    <property type="entry name" value="TRICARBOXYLATE-BINDING PROTEIN"/>
    <property type="match status" value="1"/>
</dbReference>
<dbReference type="Gene3D" id="3.40.190.150">
    <property type="entry name" value="Bordetella uptake gene, domain 1"/>
    <property type="match status" value="1"/>
</dbReference>
<comment type="similarity">
    <text evidence="1">Belongs to the UPF0065 (bug) family.</text>
</comment>
<feature type="signal peptide" evidence="2">
    <location>
        <begin position="1"/>
        <end position="20"/>
    </location>
</feature>
<reference evidence="3 4" key="1">
    <citation type="submission" date="2022-10" db="EMBL/GenBank/DDBJ databases">
        <title>Roseococcus glaciei nov., sp. nov., isolated from glacier.</title>
        <authorList>
            <person name="Liu Q."/>
            <person name="Xin Y.-H."/>
        </authorList>
    </citation>
    <scope>NUCLEOTIDE SEQUENCE [LARGE SCALE GENOMIC DNA]</scope>
    <source>
        <strain evidence="3 4">MDT2-1-1</strain>
    </source>
</reference>
<gene>
    <name evidence="3" type="ORF">OF850_15095</name>
</gene>
<sequence>MQRRALLATLGAGLAAPALAQGQAAAWAPTRPVRIVAGWPGGGSADASLRLVAPHMQQGLGQPVVIENRPGASGSIGAAVVAQAPADGHTLLFDAAGQVSNPFLMRGLSFDYLTAFAPVTVFALLPNLLVVRSETPVRSVPELVSYLRANPGAPFASTGIGIVSHLAAVMFLTRERLEATHVPYRASNQSIPGLLAGETVFTFNTTPLAAPLIRDGRLRALAVTTPNRIPAFPDVPTMQEVGYQGFAINEWLGLFAPAGTPQAAIERHAELAHVGLSDPTVRERHANLGMEIVAGGPAAMARFLAESRERVGQVIRDNNIRLEG</sequence>
<dbReference type="InterPro" id="IPR042100">
    <property type="entry name" value="Bug_dom1"/>
</dbReference>
<keyword evidence="4" id="KW-1185">Reference proteome</keyword>